<dbReference type="SUPFAM" id="SSF48452">
    <property type="entry name" value="TPR-like"/>
    <property type="match status" value="1"/>
</dbReference>
<evidence type="ECO:0000256" key="1">
    <source>
        <dbReference type="ARBA" id="ARBA00004442"/>
    </source>
</evidence>
<comment type="caution">
    <text evidence="8">The sequence shown here is derived from an EMBL/GenBank/DDBJ whole genome shotgun (WGS) entry which is preliminary data.</text>
</comment>
<dbReference type="PROSITE" id="PS51257">
    <property type="entry name" value="PROKAR_LIPOPROTEIN"/>
    <property type="match status" value="1"/>
</dbReference>
<dbReference type="CDD" id="cd08977">
    <property type="entry name" value="SusD"/>
    <property type="match status" value="1"/>
</dbReference>
<dbReference type="Pfam" id="PF07980">
    <property type="entry name" value="SusD_RagB"/>
    <property type="match status" value="1"/>
</dbReference>
<evidence type="ECO:0000256" key="4">
    <source>
        <dbReference type="ARBA" id="ARBA00023136"/>
    </source>
</evidence>
<gene>
    <name evidence="8" type="ORF">GS398_04255</name>
</gene>
<organism evidence="8 9">
    <name type="scientific">Hufsiella ginkgonis</name>
    <dbReference type="NCBI Taxonomy" id="2695274"/>
    <lineage>
        <taxon>Bacteria</taxon>
        <taxon>Pseudomonadati</taxon>
        <taxon>Bacteroidota</taxon>
        <taxon>Sphingobacteriia</taxon>
        <taxon>Sphingobacteriales</taxon>
        <taxon>Sphingobacteriaceae</taxon>
        <taxon>Hufsiella</taxon>
    </lineage>
</organism>
<evidence type="ECO:0000256" key="3">
    <source>
        <dbReference type="ARBA" id="ARBA00022729"/>
    </source>
</evidence>
<evidence type="ECO:0000259" key="7">
    <source>
        <dbReference type="Pfam" id="PF14322"/>
    </source>
</evidence>
<dbReference type="Proteomes" id="UP000451233">
    <property type="component" value="Unassembled WGS sequence"/>
</dbReference>
<evidence type="ECO:0000259" key="6">
    <source>
        <dbReference type="Pfam" id="PF07980"/>
    </source>
</evidence>
<dbReference type="InterPro" id="IPR012944">
    <property type="entry name" value="SusD_RagB_dom"/>
</dbReference>
<keyword evidence="5" id="KW-0998">Cell outer membrane</keyword>
<evidence type="ECO:0000256" key="2">
    <source>
        <dbReference type="ARBA" id="ARBA00006275"/>
    </source>
</evidence>
<evidence type="ECO:0000256" key="5">
    <source>
        <dbReference type="ARBA" id="ARBA00023237"/>
    </source>
</evidence>
<keyword evidence="4" id="KW-0472">Membrane</keyword>
<comment type="subcellular location">
    <subcellularLocation>
        <location evidence="1">Cell outer membrane</location>
    </subcellularLocation>
</comment>
<feature type="domain" description="SusD-like N-terminal" evidence="7">
    <location>
        <begin position="102"/>
        <end position="226"/>
    </location>
</feature>
<accession>A0A7K1XU73</accession>
<dbReference type="Pfam" id="PF14322">
    <property type="entry name" value="SusD-like_3"/>
    <property type="match status" value="1"/>
</dbReference>
<sequence length="495" mass="54720">MKRHIRILIAAACVAVGAGSCTKLEETPYSTIYTTNFYQTPADAEAALTASYAFISSVYNITGTTLSDWSADQLYPRAVVGRDVLTLMTYDPNFTAQRSLGRVNESPAQFWINCYKGIDKANWVIEKVPGINMDATRRTQIVAEAYFLRAYFHWLLTKNFGDIVVRTKASQTEEDALAGKSVKADVYKQIYADYQAAVAGLPSPGFAATSKGRPSKEAAQALFAKAALYNEDWTKALSLAKEVIASGKYAMLTNYKDVFDVAKEDAARQENIWAYEGESGTPSNYTQVGYLSAPTGAVQYSKAGSGSMYVYQSFFDSFNPIDTRRQMLDTTYITATGAVVKQASITPITTKGVLLKKYQDPNSVGANHANNIPLIRMADVYLIAAEAEARLNGGSTDAYTYVNLVRKRANLGNLTAGLGKDAFIDAVLQERSWELFGEGDRWYDLTRTGKFMTVIPLATNNVYPVRTVQQKNRYFPIPQEEINANPKLTQNDPWK</sequence>
<comment type="similarity">
    <text evidence="2">Belongs to the SusD family.</text>
</comment>
<dbReference type="EMBL" id="WVHS01000001">
    <property type="protein sequence ID" value="MXV14500.1"/>
    <property type="molecule type" value="Genomic_DNA"/>
</dbReference>
<dbReference type="GO" id="GO:0009279">
    <property type="term" value="C:cell outer membrane"/>
    <property type="evidence" value="ECO:0007669"/>
    <property type="project" value="UniProtKB-SubCell"/>
</dbReference>
<dbReference type="Gene3D" id="1.25.40.390">
    <property type="match status" value="1"/>
</dbReference>
<proteinExistence type="inferred from homology"/>
<evidence type="ECO:0000313" key="8">
    <source>
        <dbReference type="EMBL" id="MXV14500.1"/>
    </source>
</evidence>
<keyword evidence="3" id="KW-0732">Signal</keyword>
<name>A0A7K1XU73_9SPHI</name>
<feature type="domain" description="RagB/SusD" evidence="6">
    <location>
        <begin position="339"/>
        <end position="494"/>
    </location>
</feature>
<dbReference type="RefSeq" id="WP_160905470.1">
    <property type="nucleotide sequence ID" value="NZ_WVHS01000001.1"/>
</dbReference>
<reference evidence="8 9" key="1">
    <citation type="submission" date="2019-11" db="EMBL/GenBank/DDBJ databases">
        <title>Pedobacter sp. HMF7056 Genome sequencing and assembly.</title>
        <authorList>
            <person name="Kang H."/>
            <person name="Kim H."/>
            <person name="Joh K."/>
        </authorList>
    </citation>
    <scope>NUCLEOTIDE SEQUENCE [LARGE SCALE GENOMIC DNA]</scope>
    <source>
        <strain evidence="8 9">HMF7056</strain>
    </source>
</reference>
<dbReference type="InterPro" id="IPR033985">
    <property type="entry name" value="SusD-like_N"/>
</dbReference>
<dbReference type="InterPro" id="IPR011990">
    <property type="entry name" value="TPR-like_helical_dom_sf"/>
</dbReference>
<keyword evidence="9" id="KW-1185">Reference proteome</keyword>
<dbReference type="AlphaFoldDB" id="A0A7K1XU73"/>
<evidence type="ECO:0000313" key="9">
    <source>
        <dbReference type="Proteomes" id="UP000451233"/>
    </source>
</evidence>
<protein>
    <submittedName>
        <fullName evidence="8">RagB/SusD family nutrient uptake outer membrane protein</fullName>
    </submittedName>
</protein>